<dbReference type="AlphaFoldDB" id="A0AAV4VIN0"/>
<dbReference type="EMBL" id="BPLQ01013035">
    <property type="protein sequence ID" value="GIY69378.1"/>
    <property type="molecule type" value="Genomic_DNA"/>
</dbReference>
<comment type="caution">
    <text evidence="1">The sequence shown here is derived from an EMBL/GenBank/DDBJ whole genome shotgun (WGS) entry which is preliminary data.</text>
</comment>
<dbReference type="Proteomes" id="UP001054837">
    <property type="component" value="Unassembled WGS sequence"/>
</dbReference>
<protein>
    <submittedName>
        <fullName evidence="1">Uncharacterized protein</fullName>
    </submittedName>
</protein>
<gene>
    <name evidence="1" type="ORF">CDAR_470561</name>
</gene>
<evidence type="ECO:0000313" key="2">
    <source>
        <dbReference type="Proteomes" id="UP001054837"/>
    </source>
</evidence>
<proteinExistence type="predicted"/>
<evidence type="ECO:0000313" key="1">
    <source>
        <dbReference type="EMBL" id="GIY69378.1"/>
    </source>
</evidence>
<name>A0AAV4VIN0_9ARAC</name>
<organism evidence="1 2">
    <name type="scientific">Caerostris darwini</name>
    <dbReference type="NCBI Taxonomy" id="1538125"/>
    <lineage>
        <taxon>Eukaryota</taxon>
        <taxon>Metazoa</taxon>
        <taxon>Ecdysozoa</taxon>
        <taxon>Arthropoda</taxon>
        <taxon>Chelicerata</taxon>
        <taxon>Arachnida</taxon>
        <taxon>Araneae</taxon>
        <taxon>Araneomorphae</taxon>
        <taxon>Entelegynae</taxon>
        <taxon>Araneoidea</taxon>
        <taxon>Araneidae</taxon>
        <taxon>Caerostris</taxon>
    </lineage>
</organism>
<keyword evidence="2" id="KW-1185">Reference proteome</keyword>
<sequence>MWFTIFAKHKERLQGVRRAYTTQNVKKATEMQSQCNLPSSSNKNPSCSTSASTYVVIKDEFVVCSEDCSVSSAVVPPSTDLTSHITLSVACLRSSEQPDIGR</sequence>
<accession>A0AAV4VIN0</accession>
<reference evidence="1 2" key="1">
    <citation type="submission" date="2021-06" db="EMBL/GenBank/DDBJ databases">
        <title>Caerostris darwini draft genome.</title>
        <authorList>
            <person name="Kono N."/>
            <person name="Arakawa K."/>
        </authorList>
    </citation>
    <scope>NUCLEOTIDE SEQUENCE [LARGE SCALE GENOMIC DNA]</scope>
</reference>